<evidence type="ECO:0000313" key="8">
    <source>
        <dbReference type="EMBL" id="RED50751.1"/>
    </source>
</evidence>
<evidence type="ECO:0000256" key="6">
    <source>
        <dbReference type="ARBA" id="ARBA00035023"/>
    </source>
</evidence>
<dbReference type="Pfam" id="PF07063">
    <property type="entry name" value="HGLS"/>
    <property type="match status" value="1"/>
</dbReference>
<dbReference type="AlphaFoldDB" id="A0A3D9HN69"/>
<evidence type="ECO:0000256" key="1">
    <source>
        <dbReference type="ARBA" id="ARBA00001954"/>
    </source>
</evidence>
<dbReference type="Gene3D" id="3.10.180.50">
    <property type="match status" value="1"/>
</dbReference>
<keyword evidence="9" id="KW-1185">Reference proteome</keyword>
<dbReference type="PANTHER" id="PTHR31136">
    <property type="entry name" value="DUF1338 DOMAIN-CONTAINING PROTEIN"/>
    <property type="match status" value="1"/>
</dbReference>
<keyword evidence="2" id="KW-0223">Dioxygenase</keyword>
<evidence type="ECO:0000256" key="7">
    <source>
        <dbReference type="ARBA" id="ARBA00035045"/>
    </source>
</evidence>
<dbReference type="GO" id="GO:0051213">
    <property type="term" value="F:dioxygenase activity"/>
    <property type="evidence" value="ECO:0007669"/>
    <property type="project" value="UniProtKB-KW"/>
</dbReference>
<dbReference type="PANTHER" id="PTHR31136:SF5">
    <property type="entry name" value="2-OXOADIPATE DIOXYGENASE_DECARBOXYLASE, CHLOROPLASTIC"/>
    <property type="match status" value="1"/>
</dbReference>
<dbReference type="SMART" id="SM01150">
    <property type="entry name" value="DUF1338"/>
    <property type="match status" value="1"/>
</dbReference>
<comment type="similarity">
    <text evidence="5">Belongs to the 2-oxoadipate dioxygenase/decarboxylase family.</text>
</comment>
<evidence type="ECO:0000256" key="5">
    <source>
        <dbReference type="ARBA" id="ARBA00035013"/>
    </source>
</evidence>
<keyword evidence="4" id="KW-0408">Iron</keyword>
<evidence type="ECO:0000256" key="2">
    <source>
        <dbReference type="ARBA" id="ARBA00022964"/>
    </source>
</evidence>
<evidence type="ECO:0000256" key="4">
    <source>
        <dbReference type="ARBA" id="ARBA00023004"/>
    </source>
</evidence>
<comment type="cofactor">
    <cofactor evidence="1">
        <name>Fe(2+)</name>
        <dbReference type="ChEBI" id="CHEBI:29033"/>
    </cofactor>
</comment>
<dbReference type="InterPro" id="IPR009770">
    <property type="entry name" value="HGLS"/>
</dbReference>
<protein>
    <recommendedName>
        <fullName evidence="6">2-oxoadipate dioxygenase/decarboxylase</fullName>
        <ecNumber evidence="6">1.13.11.93</ecNumber>
    </recommendedName>
    <alternativeName>
        <fullName evidence="7">2-hydroxyglutarate synthase</fullName>
    </alternativeName>
</protein>
<keyword evidence="3" id="KW-0560">Oxidoreductase</keyword>
<proteinExistence type="inferred from homology"/>
<accession>A0A3D9HN69</accession>
<sequence length="344" mass="38185">MTTEHKSLLWKLLSETVGEAQTEELFHTIEITPALLQQGAETRIASRAVVAQAMTMILFRKLVDNVPEGRRYVSDKLAGGEKIVFDHGAVRTVCGVDCGALPEGRASIARILEPLGFERVEEYPLARLKMMGHAYCHADLPEDIAQFFVSELDTSQFSDDFRAAAERVIKTSRDPLSDRSKAALSLLADTGALPTDEAPSLLADLARAFDRQHSVPTRRDYEILKTESDEMAWIATEGTFFNHLTDRVADVEGLADQLRAKGQPIKDKVEVSKDKTVLQTAYKATMVRRYMIGEDGTLTPYQVPGSFVEFITRHKSLNTPDKMDLRFDSSNAQGIFKMTAAAAE</sequence>
<dbReference type="EC" id="1.13.11.93" evidence="6"/>
<dbReference type="RefSeq" id="WP_115936556.1">
    <property type="nucleotide sequence ID" value="NZ_QRDW01000004.1"/>
</dbReference>
<dbReference type="Proteomes" id="UP000256845">
    <property type="component" value="Unassembled WGS sequence"/>
</dbReference>
<dbReference type="OrthoDB" id="506370at2"/>
<reference evidence="8 9" key="1">
    <citation type="submission" date="2018-07" db="EMBL/GenBank/DDBJ databases">
        <title>Genomic Encyclopedia of Type Strains, Phase III (KMG-III): the genomes of soil and plant-associated and newly described type strains.</title>
        <authorList>
            <person name="Whitman W."/>
        </authorList>
    </citation>
    <scope>NUCLEOTIDE SEQUENCE [LARGE SCALE GENOMIC DNA]</scope>
    <source>
        <strain evidence="8 9">CECT 8488</strain>
    </source>
</reference>
<name>A0A3D9HN69_9PROT</name>
<comment type="caution">
    <text evidence="8">The sequence shown here is derived from an EMBL/GenBank/DDBJ whole genome shotgun (WGS) entry which is preliminary data.</text>
</comment>
<evidence type="ECO:0000256" key="3">
    <source>
        <dbReference type="ARBA" id="ARBA00023002"/>
    </source>
</evidence>
<organism evidence="8 9">
    <name type="scientific">Aestuariispira insulae</name>
    <dbReference type="NCBI Taxonomy" id="1461337"/>
    <lineage>
        <taxon>Bacteria</taxon>
        <taxon>Pseudomonadati</taxon>
        <taxon>Pseudomonadota</taxon>
        <taxon>Alphaproteobacteria</taxon>
        <taxon>Rhodospirillales</taxon>
        <taxon>Kiloniellaceae</taxon>
        <taxon>Aestuariispira</taxon>
    </lineage>
</organism>
<dbReference type="EMBL" id="QRDW01000004">
    <property type="protein sequence ID" value="RED50751.1"/>
    <property type="molecule type" value="Genomic_DNA"/>
</dbReference>
<evidence type="ECO:0000313" key="9">
    <source>
        <dbReference type="Proteomes" id="UP000256845"/>
    </source>
</evidence>
<gene>
    <name evidence="8" type="ORF">DFP90_10422</name>
</gene>